<sequence length="216" mass="25200">MEKYLNKLKYLYNVKNHFEKIYILLNGSNKVEAQYKIHFLKNVIGEKAREKVRAVNSNNLNSIKQEIIEWNNKNRKLQREFIHQNGTIPTEIFEYAKFLRLQIWEPMNQNDIMKINHVLITPDDALIAKLSIPAENKVIKVKFMVDIKSKINIINCEFLKHFPNIRICKSAIDIIGYNNSTVNSPGKNESIIEAVKFIIMFAPEVIAQIQNLSVSR</sequence>
<dbReference type="EMBL" id="LWCA01002383">
    <property type="protein sequence ID" value="OAF63904.1"/>
    <property type="molecule type" value="Genomic_DNA"/>
</dbReference>
<accession>A0A177ARM9</accession>
<comment type="caution">
    <text evidence="1">The sequence shown here is derived from an EMBL/GenBank/DDBJ whole genome shotgun (WGS) entry which is preliminary data.</text>
</comment>
<evidence type="ECO:0000313" key="1">
    <source>
        <dbReference type="EMBL" id="OAF63904.1"/>
    </source>
</evidence>
<evidence type="ECO:0000313" key="2">
    <source>
        <dbReference type="Proteomes" id="UP000078046"/>
    </source>
</evidence>
<name>A0A177ARM9_9BILA</name>
<dbReference type="Proteomes" id="UP000078046">
    <property type="component" value="Unassembled WGS sequence"/>
</dbReference>
<protein>
    <submittedName>
        <fullName evidence="1">Uncharacterized protein</fullName>
    </submittedName>
</protein>
<proteinExistence type="predicted"/>
<reference evidence="1 2" key="1">
    <citation type="submission" date="2016-04" db="EMBL/GenBank/DDBJ databases">
        <title>The genome of Intoshia linei affirms orthonectids as highly simplified spiralians.</title>
        <authorList>
            <person name="Mikhailov K.V."/>
            <person name="Slusarev G.S."/>
            <person name="Nikitin M.A."/>
            <person name="Logacheva M.D."/>
            <person name="Penin A."/>
            <person name="Aleoshin V."/>
            <person name="Panchin Y.V."/>
        </authorList>
    </citation>
    <scope>NUCLEOTIDE SEQUENCE [LARGE SCALE GENOMIC DNA]</scope>
    <source>
        <strain evidence="1">Intl2013</strain>
        <tissue evidence="1">Whole animal</tissue>
    </source>
</reference>
<keyword evidence="2" id="KW-1185">Reference proteome</keyword>
<organism evidence="1 2">
    <name type="scientific">Intoshia linei</name>
    <dbReference type="NCBI Taxonomy" id="1819745"/>
    <lineage>
        <taxon>Eukaryota</taxon>
        <taxon>Metazoa</taxon>
        <taxon>Spiralia</taxon>
        <taxon>Lophotrochozoa</taxon>
        <taxon>Mesozoa</taxon>
        <taxon>Orthonectida</taxon>
        <taxon>Rhopaluridae</taxon>
        <taxon>Intoshia</taxon>
    </lineage>
</organism>
<dbReference type="AlphaFoldDB" id="A0A177ARM9"/>
<gene>
    <name evidence="1" type="ORF">A3Q56_08391</name>
</gene>